<dbReference type="Gene3D" id="2.60.120.200">
    <property type="match status" value="1"/>
</dbReference>
<dbReference type="Gene3D" id="2.180.10.10">
    <property type="entry name" value="RHS repeat-associated core"/>
    <property type="match status" value="3"/>
</dbReference>
<dbReference type="InterPro" id="IPR050708">
    <property type="entry name" value="T6SS_VgrG/RHS"/>
</dbReference>
<dbReference type="InterPro" id="IPR022385">
    <property type="entry name" value="Rhs_assc_core"/>
</dbReference>
<feature type="compositionally biased region" description="Polar residues" evidence="2">
    <location>
        <begin position="1722"/>
        <end position="1733"/>
    </location>
</feature>
<dbReference type="NCBIfam" id="TIGR03696">
    <property type="entry name" value="Rhs_assc_core"/>
    <property type="match status" value="1"/>
</dbReference>
<reference evidence="5 6" key="1">
    <citation type="submission" date="2016-10" db="EMBL/GenBank/DDBJ databases">
        <authorList>
            <person name="de Groot N.N."/>
        </authorList>
    </citation>
    <scope>NUCLEOTIDE SEQUENCE [LARGE SCALE GENOMIC DNA]</scope>
    <source>
        <strain evidence="6">P4-7,KCTC 19426,CECT 7604</strain>
    </source>
</reference>
<dbReference type="InterPro" id="IPR006530">
    <property type="entry name" value="YD"/>
</dbReference>
<dbReference type="Gene3D" id="3.90.930.1">
    <property type="match status" value="1"/>
</dbReference>
<feature type="domain" description="Teneurin-like YD-shell" evidence="4">
    <location>
        <begin position="2187"/>
        <end position="2484"/>
    </location>
</feature>
<feature type="region of interest" description="Disordered" evidence="2">
    <location>
        <begin position="2669"/>
        <end position="2693"/>
    </location>
</feature>
<name>A0A1H0LET7_9ACTN</name>
<dbReference type="InterPro" id="IPR045351">
    <property type="entry name" value="DUF6531"/>
</dbReference>
<proteinExistence type="predicted"/>
<keyword evidence="1" id="KW-0677">Repeat</keyword>
<gene>
    <name evidence="5" type="ORF">SAMN04515671_1641</name>
</gene>
<feature type="region of interest" description="Disordered" evidence="2">
    <location>
        <begin position="2455"/>
        <end position="2475"/>
    </location>
</feature>
<evidence type="ECO:0000259" key="3">
    <source>
        <dbReference type="Pfam" id="PF20148"/>
    </source>
</evidence>
<dbReference type="InterPro" id="IPR031325">
    <property type="entry name" value="RHS_repeat"/>
</dbReference>
<evidence type="ECO:0000313" key="5">
    <source>
        <dbReference type="EMBL" id="SDO66699.1"/>
    </source>
</evidence>
<dbReference type="EMBL" id="LT629710">
    <property type="protein sequence ID" value="SDO66699.1"/>
    <property type="molecule type" value="Genomic_DNA"/>
</dbReference>
<feature type="compositionally biased region" description="Polar residues" evidence="2">
    <location>
        <begin position="234"/>
        <end position="251"/>
    </location>
</feature>
<feature type="compositionally biased region" description="Low complexity" evidence="2">
    <location>
        <begin position="2463"/>
        <end position="2475"/>
    </location>
</feature>
<feature type="region of interest" description="Disordered" evidence="2">
    <location>
        <begin position="1692"/>
        <end position="1746"/>
    </location>
</feature>
<dbReference type="STRING" id="1090615.SAMN04515671_1641"/>
<dbReference type="NCBIfam" id="TIGR01643">
    <property type="entry name" value="YD_repeat_2x"/>
    <property type="match status" value="10"/>
</dbReference>
<evidence type="ECO:0000259" key="4">
    <source>
        <dbReference type="Pfam" id="PF25023"/>
    </source>
</evidence>
<accession>A0A1H0LET7</accession>
<feature type="region of interest" description="Disordered" evidence="2">
    <location>
        <begin position="1470"/>
        <end position="1492"/>
    </location>
</feature>
<feature type="region of interest" description="Disordered" evidence="2">
    <location>
        <begin position="225"/>
        <end position="263"/>
    </location>
</feature>
<feature type="compositionally biased region" description="Gly residues" evidence="2">
    <location>
        <begin position="2669"/>
        <end position="2688"/>
    </location>
</feature>
<dbReference type="Pfam" id="PF20148">
    <property type="entry name" value="DUF6531"/>
    <property type="match status" value="1"/>
</dbReference>
<feature type="compositionally biased region" description="Low complexity" evidence="2">
    <location>
        <begin position="1734"/>
        <end position="1745"/>
    </location>
</feature>
<feature type="compositionally biased region" description="Polar residues" evidence="2">
    <location>
        <begin position="2012"/>
        <end position="2031"/>
    </location>
</feature>
<feature type="domain" description="DUF6531" evidence="3">
    <location>
        <begin position="653"/>
        <end position="721"/>
    </location>
</feature>
<sequence>MDSQTFANPDGTTSKLTYARQVFVKNPAGALVPVDESLRLTGGRWATGPSGAPASFAALADDVKLASLAVGGGVLSYGVDGASAAKVDSSTGAAVYSGILPDVDLVARPTASGIKESIILNAATAQQQFSFPLSVPAGVTPVVTTRGSVEFRRADGSLVATIPAGYMFDSTRGVHSGLPAGSWGVTYTITRTGAGWSLGVALDRKWLLDPARKFPVTVDPSVTVKDDEDDTWIQEGSSNSHAGPGPSSLSGAEQYLAVGPVPPDGGSGEATISLLHIPLSSLAGQTISSAQLELDEVWSSSCTPEEVDIQAVAEGSANAWTGSTVVWPGPALAPTVLASQTVAHGWDDGSGTSPCKDPAAVKFSLDPAQVASWANNPSTYNGFAVTYPSGASSDSWKKFASYDGNIDNAPHLVITYATENATYNATTLTLPSPAATGSVNVDVTNTGSTDWAAGAGYKLSYSIKDSAGNPAGAAVTPVAVTAAAGAVGHVVLPIPKLGHGTYTITVDMQRPDGTSFHTADGTPLGTISFTVPDAAPVINLTAPNGETSVLSPTLFIGASDPDDATSTLLYDFKVCPAATPTTCTDSGWISKNTYQVANNAVPWGATALWSASVKDPTGTVATMAWMQFHTLIPQPWNALRLGTQPTGVTTPGVDPATGNYTTSATDVTVNGAGPSVNVTRTYNSLDTGIHAFGAGWSNLVDSHLAVDADGSGNIVTSDGSGTAARWGKLADGTFSPPQGRTERLVANANGTYSLADSGGSIRTFSATGNLTSITDAAGHQIALTYTGTHVTRIQNSTSGRGITYTWTGSHVTAVTTDPVTTGGTGLTWSYTYSGDTLTAVCSPLPGTPCTTYAYTSGNQFPNAVRDGAPMDYWRLDGSNRDTGQDPTGVATNSAAVGGVTFNAADTPLTQSTAPTALFNGTSGYLTLGTLALSKYVGQTVQVWFNTSTAGVILSAQDQPVSGSTPTASDPILYVGTDGKLHAGEQQAAGVTPSTITTTAAVTDNTWHLATLVVGGGRQTLYVDGQAAGTAVGATDLTGLTYVSVGAGTSTGAAAAPAGQGFFSGRMSDFALFATPLTSGQITAEYAARTPVPMLSTVTLPQSNRQFAAITYDTAEPRVATLVDHNGATSTVTYPNGVGGGSELAKISTTATTPANSVNYYFDMSRGGQIISRVDPHGTQSWAYDTSGLLLATTDADGLTTQYVYDSHGNPIQTSVRPPNSVLTTINYATYYWNASNPLDPRNGTKLTTSDGRATSASDATYKVSNAIDAIGDVLTTTYPTPSGQTAAPVVSNTYSAGTEAAADTGTIPKYLLLKTVGARNQVTSYQYLHNGDLYQVTSPSGLITRYTYDGLGRKTSTSTYNGSTLIGTSTYTFDAVNDLTSTTTAKTTDAVTGSQHQLVSSTTYDNDGNPLVVTAHDAIGSDPDRITTNTYNSHDQLASTTNPAGLVTTYTYTGGGDLATSTAPDGIVTTTTYDDRHLPTSTTLTGTGVDPQDPTASGLITGVKQYDPAGLLANQTDAAGNQKVYTYTPFELLATVTAKNVANAAGATHDIVLESDTYDTAGHLTAQTASGVSAVATYDPAGNVASTTLDPSGIKRVTTNSFDADSHAVTVTRTGATSSGRTETTTYTYDDAGQVLTAAKHGASSNQTTTVVRDVRELVTSSTDPAGAVSTYTYDALGQRTTAAAPSITTFRNSTTATTTPTSQSGYDSFGDTTEIKDPDGNITTTAYNTSGQPTTVTAPTYTPVGGSPLVSVTTTGYDDMGRASTYTDAAGRVTTLTYNPQGSAITKTDPAVGTNPAGVSTNSFDRDGNLIQSVNQVGVTTKATYDGLGRQLTATAVERSATIAGTSFPQVNYTTTNTYDDAGNLTAQTTPEGKTSTGTYDAAGDQLTFVDPAGHTTTNTYDLAGRTVTTTNPDGIVTTNTYNLVGALTATAVAHGNTTATTGITYDAKSRPTTITSPAGRITNQAYDADDNLTLVTQHPTSTTTTTVAYGYDPAGNRTKFTDGNGNITTTTYTPWNQPETVTEPATTADPTDRNFVTKYNILGQVSGTTSPGGISTTNTYDALGDLTGQSGSGATASTTARTFGFDLSGRMTSFSTPGGTETTTYNDRGQLQTTAGPAGNSSYVYNGDGTINQKIGAASTQQFTYDNADRLATAFDPINQITLTLTTTAAGLPTGYTTKTTANATAEKVTATYDSLDRMSGLSAINFAGGTTTAATYGYDLDNNLTSKTENGKANTYGYDNASRLTSWAVTGGATTTYSYDPAGNRTAVNSVTSTYNQRNQLVSDSSGNTSTYDNAGDLIASKTGGVTTASTFDAFGQQATDGASTFTYDALGRANSRTVTTPASTTALTYDDLSNNLAGTGTATVEYLPDGTPIAEKSPAGVAQMLLANPHGDIIDSYTRAGSTVSSRTFDPWGTVTATTGTEQPVVGYQGGYTDPTTGDVNANARWYKPAKGTFNSRDTTTNTAPPTAATNRYTYGNNNPLTYNDTNGHWSVCDLGLCTMPSLNPGALNGVISGGTAAATIASEEETGGALCLGVALESLGVGCAAVETGTQVVAGITALVNIFSSSGGSSDGGSSSGDATSWDSSKWSNHNGVYNSDAGTGNDAPQQIGCQSQGYCPRTGDDGLQQMGCQSQGYCPPPDYGPVLDDRCSSGFCGGPFPTYTGPDGGGAGTSDGGGDGGTGGPGSSANDAASAALTIRKAAQWAHVLANIAHTLDWDDPTSTPITKPHQPTTRAADNNLVVKASNNGAVPTKKPTGCAATCENDPTQTAGSAVQPINTTLDNSCHTGGQTRPDNTSAANIWTCGGAGTAPNTLKLPPEESWANAKTLDDHYSRHGADFGATSPADYANQASEFFQRGLQGSLPTKISSDGTIRIYDPSTNSFGSYGPGGMTKTYFKPTSSDYWSRQPGVLQ</sequence>
<keyword evidence="6" id="KW-1185">Reference proteome</keyword>
<dbReference type="Proteomes" id="UP000198741">
    <property type="component" value="Chromosome I"/>
</dbReference>
<feature type="region of interest" description="Disordered" evidence="2">
    <location>
        <begin position="2012"/>
        <end position="2033"/>
    </location>
</feature>
<evidence type="ECO:0000313" key="6">
    <source>
        <dbReference type="Proteomes" id="UP000198741"/>
    </source>
</evidence>
<feature type="region of interest" description="Disordered" evidence="2">
    <location>
        <begin position="2721"/>
        <end position="2743"/>
    </location>
</feature>
<evidence type="ECO:0000256" key="1">
    <source>
        <dbReference type="ARBA" id="ARBA00022737"/>
    </source>
</evidence>
<feature type="compositionally biased region" description="Low complexity" evidence="2">
    <location>
        <begin position="1692"/>
        <end position="1705"/>
    </location>
</feature>
<dbReference type="Pfam" id="PF05593">
    <property type="entry name" value="RHS_repeat"/>
    <property type="match status" value="5"/>
</dbReference>
<dbReference type="PANTHER" id="PTHR32305">
    <property type="match status" value="1"/>
</dbReference>
<dbReference type="InterPro" id="IPR056823">
    <property type="entry name" value="TEN-like_YD-shell"/>
</dbReference>
<dbReference type="RefSeq" id="WP_172832237.1">
    <property type="nucleotide sequence ID" value="NZ_LT629710.1"/>
</dbReference>
<dbReference type="PANTHER" id="PTHR32305:SF15">
    <property type="entry name" value="PROTEIN RHSA-RELATED"/>
    <property type="match status" value="1"/>
</dbReference>
<organism evidence="5 6">
    <name type="scientific">Nakamurella panacisegetis</name>
    <dbReference type="NCBI Taxonomy" id="1090615"/>
    <lineage>
        <taxon>Bacteria</taxon>
        <taxon>Bacillati</taxon>
        <taxon>Actinomycetota</taxon>
        <taxon>Actinomycetes</taxon>
        <taxon>Nakamurellales</taxon>
        <taxon>Nakamurellaceae</taxon>
        <taxon>Nakamurella</taxon>
    </lineage>
</organism>
<feature type="region of interest" description="Disordered" evidence="2">
    <location>
        <begin position="2093"/>
        <end position="2112"/>
    </location>
</feature>
<dbReference type="SUPFAM" id="SSF49899">
    <property type="entry name" value="Concanavalin A-like lectins/glucanases"/>
    <property type="match status" value="1"/>
</dbReference>
<dbReference type="Pfam" id="PF25023">
    <property type="entry name" value="TEN_YD-shell"/>
    <property type="match status" value="1"/>
</dbReference>
<feature type="compositionally biased region" description="Polar residues" evidence="2">
    <location>
        <begin position="2723"/>
        <end position="2739"/>
    </location>
</feature>
<evidence type="ECO:0000256" key="2">
    <source>
        <dbReference type="SAM" id="MobiDB-lite"/>
    </source>
</evidence>
<dbReference type="InterPro" id="IPR013320">
    <property type="entry name" value="ConA-like_dom_sf"/>
</dbReference>
<protein>
    <submittedName>
        <fullName evidence="5">RHS repeat-associated core domain-containing protein</fullName>
    </submittedName>
</protein>